<organism evidence="2 3">
    <name type="scientific">Candidatus Cryptobacteroides merdigallinarum</name>
    <dbReference type="NCBI Taxonomy" id="2840770"/>
    <lineage>
        <taxon>Bacteria</taxon>
        <taxon>Pseudomonadati</taxon>
        <taxon>Bacteroidota</taxon>
        <taxon>Bacteroidia</taxon>
        <taxon>Bacteroidales</taxon>
        <taxon>Candidatus Cryptobacteroides</taxon>
    </lineage>
</organism>
<name>A0A9D9EKB5_9BACT</name>
<gene>
    <name evidence="2" type="ORF">IAC29_09275</name>
</gene>
<proteinExistence type="predicted"/>
<reference evidence="2" key="1">
    <citation type="submission" date="2020-10" db="EMBL/GenBank/DDBJ databases">
        <authorList>
            <person name="Gilroy R."/>
        </authorList>
    </citation>
    <scope>NUCLEOTIDE SEQUENCE</scope>
    <source>
        <strain evidence="2">20514</strain>
    </source>
</reference>
<evidence type="ECO:0000313" key="3">
    <source>
        <dbReference type="Proteomes" id="UP000810252"/>
    </source>
</evidence>
<sequence>MMKLQTPVEIRAGKVKISPDDRTVILGSCFADNIGRKIRDIGFNVCLNPFGTLYNPASIAGAVDRLRSGRPFTEDECRMMGSGAGLVCSFSHHTSFARKSAGEFLDNANAALEKASAFFRTCNRMIVTLGTSWCYRHVGDGRIVSNCLKRDAGEFVRERLGVEETVRLLEDIAGDSGIGTIFTVSPIRHLKDGAHGNQLSKATLLIAADEVCSRLGNCDYFPAYEIVMDELRDYRFYAEDMLHPSQQTVDYIWERFRESAVPEKEQERVKEMEKEFRRSLHRPNLVQ</sequence>
<dbReference type="EMBL" id="JADIMQ010000133">
    <property type="protein sequence ID" value="MBO8449442.1"/>
    <property type="molecule type" value="Genomic_DNA"/>
</dbReference>
<evidence type="ECO:0000259" key="1">
    <source>
        <dbReference type="Pfam" id="PF08885"/>
    </source>
</evidence>
<comment type="caution">
    <text evidence="2">The sequence shown here is derived from an EMBL/GenBank/DDBJ whole genome shotgun (WGS) entry which is preliminary data.</text>
</comment>
<dbReference type="InterPro" id="IPR014982">
    <property type="entry name" value="GSCFA"/>
</dbReference>
<evidence type="ECO:0000313" key="2">
    <source>
        <dbReference type="EMBL" id="MBO8449442.1"/>
    </source>
</evidence>
<dbReference type="AlphaFoldDB" id="A0A9D9EKB5"/>
<protein>
    <submittedName>
        <fullName evidence="2">GSCFA domain-containing protein</fullName>
    </submittedName>
</protein>
<feature type="domain" description="GSCFA" evidence="1">
    <location>
        <begin position="24"/>
        <end position="256"/>
    </location>
</feature>
<dbReference type="Proteomes" id="UP000810252">
    <property type="component" value="Unassembled WGS sequence"/>
</dbReference>
<accession>A0A9D9EKB5</accession>
<dbReference type="Pfam" id="PF08885">
    <property type="entry name" value="GSCFA"/>
    <property type="match status" value="1"/>
</dbReference>
<reference evidence="2" key="2">
    <citation type="journal article" date="2021" name="PeerJ">
        <title>Extensive microbial diversity within the chicken gut microbiome revealed by metagenomics and culture.</title>
        <authorList>
            <person name="Gilroy R."/>
            <person name="Ravi A."/>
            <person name="Getino M."/>
            <person name="Pursley I."/>
            <person name="Horton D.L."/>
            <person name="Alikhan N.F."/>
            <person name="Baker D."/>
            <person name="Gharbi K."/>
            <person name="Hall N."/>
            <person name="Watson M."/>
            <person name="Adriaenssens E.M."/>
            <person name="Foster-Nyarko E."/>
            <person name="Jarju S."/>
            <person name="Secka A."/>
            <person name="Antonio M."/>
            <person name="Oren A."/>
            <person name="Chaudhuri R.R."/>
            <person name="La Ragione R."/>
            <person name="Hildebrand F."/>
            <person name="Pallen M.J."/>
        </authorList>
    </citation>
    <scope>NUCLEOTIDE SEQUENCE</scope>
    <source>
        <strain evidence="2">20514</strain>
    </source>
</reference>